<evidence type="ECO:0000256" key="1">
    <source>
        <dbReference type="ARBA" id="ARBA00009179"/>
    </source>
</evidence>
<reference evidence="7" key="2">
    <citation type="journal article" date="2021" name="PeerJ">
        <title>Extensive microbial diversity within the chicken gut microbiome revealed by metagenomics and culture.</title>
        <authorList>
            <person name="Gilroy R."/>
            <person name="Ravi A."/>
            <person name="Getino M."/>
            <person name="Pursley I."/>
            <person name="Horton D.L."/>
            <person name="Alikhan N.F."/>
            <person name="Baker D."/>
            <person name="Gharbi K."/>
            <person name="Hall N."/>
            <person name="Watson M."/>
            <person name="Adriaenssens E.M."/>
            <person name="Foster-Nyarko E."/>
            <person name="Jarju S."/>
            <person name="Secka A."/>
            <person name="Antonio M."/>
            <person name="Oren A."/>
            <person name="Chaudhuri R.R."/>
            <person name="La Ragione R."/>
            <person name="Hildebrand F."/>
            <person name="Pallen M.J."/>
        </authorList>
    </citation>
    <scope>NUCLEOTIDE SEQUENCE</scope>
    <source>
        <strain evidence="7">CHK178-757</strain>
    </source>
</reference>
<dbReference type="InterPro" id="IPR001478">
    <property type="entry name" value="PDZ"/>
</dbReference>
<sequence>MFLFAGCMGQLDISSIFSGRSDQEPVYETGEANSANNASEIREKLSKIDAVINEYYLNESEIDEEKMIEGIYSGYVAGLGENYTTYYTAQEYADLMESSSGEYSGIGVSVSQSIETGVITIVNPFENGPGYEAGMRKDDILFAVEGEEVTGQDINSVVAKIKGEAGTTVDLTVYRPSTDEYIDMTVERRVVQNPTVTYEMKDGNIGYIQVTEFDEVTVEQFGTAISDLQGQGMQGLVVDLRDNPGGLLSSVCDMLDRILPEGNLLVYTMDKDGNREEHYAEDEDSLDLPMIVLVNGNSASASEIFTAALQDYDKATIMGTTTFGKGIVQVILPLDDGSAVKVTQSQYYTPNGVCIHGEGVTPDIEVEYDASSENDNQLDAALEQMKTMLGES</sequence>
<dbReference type="Pfam" id="PF03572">
    <property type="entry name" value="Peptidase_S41"/>
    <property type="match status" value="1"/>
</dbReference>
<dbReference type="PROSITE" id="PS50106">
    <property type="entry name" value="PDZ"/>
    <property type="match status" value="1"/>
</dbReference>
<dbReference type="CDD" id="cd07560">
    <property type="entry name" value="Peptidase_S41_CPP"/>
    <property type="match status" value="1"/>
</dbReference>
<dbReference type="CDD" id="cd06782">
    <property type="entry name" value="cpPDZ_CPP-like"/>
    <property type="match status" value="1"/>
</dbReference>
<dbReference type="SUPFAM" id="SSF52096">
    <property type="entry name" value="ClpP/crotonase"/>
    <property type="match status" value="1"/>
</dbReference>
<dbReference type="PANTHER" id="PTHR32060:SF30">
    <property type="entry name" value="CARBOXY-TERMINAL PROCESSING PROTEASE CTPA"/>
    <property type="match status" value="1"/>
</dbReference>
<dbReference type="SUPFAM" id="SSF50156">
    <property type="entry name" value="PDZ domain-like"/>
    <property type="match status" value="1"/>
</dbReference>
<keyword evidence="2 5" id="KW-0645">Protease</keyword>
<dbReference type="InterPro" id="IPR004447">
    <property type="entry name" value="Peptidase_S41A"/>
</dbReference>
<dbReference type="InterPro" id="IPR036034">
    <property type="entry name" value="PDZ_sf"/>
</dbReference>
<dbReference type="GO" id="GO:0006508">
    <property type="term" value="P:proteolysis"/>
    <property type="evidence" value="ECO:0007669"/>
    <property type="project" value="UniProtKB-KW"/>
</dbReference>
<dbReference type="PANTHER" id="PTHR32060">
    <property type="entry name" value="TAIL-SPECIFIC PROTEASE"/>
    <property type="match status" value="1"/>
</dbReference>
<evidence type="ECO:0000259" key="6">
    <source>
        <dbReference type="PROSITE" id="PS50106"/>
    </source>
</evidence>
<dbReference type="Gene3D" id="3.90.226.10">
    <property type="entry name" value="2-enoyl-CoA Hydratase, Chain A, domain 1"/>
    <property type="match status" value="1"/>
</dbReference>
<dbReference type="NCBIfam" id="TIGR00225">
    <property type="entry name" value="prc"/>
    <property type="match status" value="1"/>
</dbReference>
<comment type="caution">
    <text evidence="7">The sequence shown here is derived from an EMBL/GenBank/DDBJ whole genome shotgun (WGS) entry which is preliminary data.</text>
</comment>
<evidence type="ECO:0000256" key="2">
    <source>
        <dbReference type="ARBA" id="ARBA00022670"/>
    </source>
</evidence>
<gene>
    <name evidence="7" type="ORF">IAB46_02630</name>
</gene>
<dbReference type="EMBL" id="DVIT01000012">
    <property type="protein sequence ID" value="HIS46447.1"/>
    <property type="molecule type" value="Genomic_DNA"/>
</dbReference>
<dbReference type="GO" id="GO:0008236">
    <property type="term" value="F:serine-type peptidase activity"/>
    <property type="evidence" value="ECO:0007669"/>
    <property type="project" value="UniProtKB-KW"/>
</dbReference>
<evidence type="ECO:0000256" key="4">
    <source>
        <dbReference type="ARBA" id="ARBA00022825"/>
    </source>
</evidence>
<dbReference type="AlphaFoldDB" id="A0A9D1F3N7"/>
<protein>
    <submittedName>
        <fullName evidence="7">S41 family peptidase</fullName>
    </submittedName>
</protein>
<keyword evidence="3 5" id="KW-0378">Hydrolase</keyword>
<keyword evidence="4 5" id="KW-0720">Serine protease</keyword>
<dbReference type="GO" id="GO:0004175">
    <property type="term" value="F:endopeptidase activity"/>
    <property type="evidence" value="ECO:0007669"/>
    <property type="project" value="TreeGrafter"/>
</dbReference>
<dbReference type="GO" id="GO:0007165">
    <property type="term" value="P:signal transduction"/>
    <property type="evidence" value="ECO:0007669"/>
    <property type="project" value="TreeGrafter"/>
</dbReference>
<evidence type="ECO:0000256" key="5">
    <source>
        <dbReference type="RuleBase" id="RU004404"/>
    </source>
</evidence>
<feature type="domain" description="PDZ" evidence="6">
    <location>
        <begin position="92"/>
        <end position="162"/>
    </location>
</feature>
<proteinExistence type="inferred from homology"/>
<comment type="similarity">
    <text evidence="1 5">Belongs to the peptidase S41A family.</text>
</comment>
<dbReference type="SMART" id="SM00228">
    <property type="entry name" value="PDZ"/>
    <property type="match status" value="1"/>
</dbReference>
<evidence type="ECO:0000313" key="8">
    <source>
        <dbReference type="Proteomes" id="UP000823927"/>
    </source>
</evidence>
<name>A0A9D1F3N7_9FIRM</name>
<dbReference type="InterPro" id="IPR041489">
    <property type="entry name" value="PDZ_6"/>
</dbReference>
<dbReference type="InterPro" id="IPR005151">
    <property type="entry name" value="Tail-specific_protease"/>
</dbReference>
<dbReference type="Gene3D" id="3.30.750.44">
    <property type="match status" value="1"/>
</dbReference>
<dbReference type="GO" id="GO:0030288">
    <property type="term" value="C:outer membrane-bounded periplasmic space"/>
    <property type="evidence" value="ECO:0007669"/>
    <property type="project" value="TreeGrafter"/>
</dbReference>
<evidence type="ECO:0000256" key="3">
    <source>
        <dbReference type="ARBA" id="ARBA00022801"/>
    </source>
</evidence>
<organism evidence="7 8">
    <name type="scientific">Candidatus Scybalocola faecigallinarum</name>
    <dbReference type="NCBI Taxonomy" id="2840941"/>
    <lineage>
        <taxon>Bacteria</taxon>
        <taxon>Bacillati</taxon>
        <taxon>Bacillota</taxon>
        <taxon>Clostridia</taxon>
        <taxon>Lachnospirales</taxon>
        <taxon>Lachnospiraceae</taxon>
        <taxon>Lachnospiraceae incertae sedis</taxon>
        <taxon>Candidatus Scybalocola (ex Gilroy et al. 2021)</taxon>
    </lineage>
</organism>
<dbReference type="Proteomes" id="UP000823927">
    <property type="component" value="Unassembled WGS sequence"/>
</dbReference>
<reference evidence="7" key="1">
    <citation type="submission" date="2020-10" db="EMBL/GenBank/DDBJ databases">
        <authorList>
            <person name="Gilroy R."/>
        </authorList>
    </citation>
    <scope>NUCLEOTIDE SEQUENCE</scope>
    <source>
        <strain evidence="7">CHK178-757</strain>
    </source>
</reference>
<dbReference type="Gene3D" id="2.30.42.10">
    <property type="match status" value="1"/>
</dbReference>
<dbReference type="Pfam" id="PF17820">
    <property type="entry name" value="PDZ_6"/>
    <property type="match status" value="1"/>
</dbReference>
<evidence type="ECO:0000313" key="7">
    <source>
        <dbReference type="EMBL" id="HIS46447.1"/>
    </source>
</evidence>
<accession>A0A9D1F3N7</accession>
<dbReference type="InterPro" id="IPR029045">
    <property type="entry name" value="ClpP/crotonase-like_dom_sf"/>
</dbReference>
<dbReference type="SMART" id="SM00245">
    <property type="entry name" value="TSPc"/>
    <property type="match status" value="1"/>
</dbReference>